<evidence type="ECO:0000313" key="3">
    <source>
        <dbReference type="EMBL" id="KFA90746.1"/>
    </source>
</evidence>
<feature type="chain" id="PRO_5001781680" description="Collagen triple helix repeat protein" evidence="2">
    <location>
        <begin position="21"/>
        <end position="389"/>
    </location>
</feature>
<dbReference type="Proteomes" id="UP000028547">
    <property type="component" value="Unassembled WGS sequence"/>
</dbReference>
<evidence type="ECO:0000313" key="4">
    <source>
        <dbReference type="Proteomes" id="UP000028547"/>
    </source>
</evidence>
<organism evidence="3 4">
    <name type="scientific">Archangium violaceum Cb vi76</name>
    <dbReference type="NCBI Taxonomy" id="1406225"/>
    <lineage>
        <taxon>Bacteria</taxon>
        <taxon>Pseudomonadati</taxon>
        <taxon>Myxococcota</taxon>
        <taxon>Myxococcia</taxon>
        <taxon>Myxococcales</taxon>
        <taxon>Cystobacterineae</taxon>
        <taxon>Archangiaceae</taxon>
        <taxon>Archangium</taxon>
    </lineage>
</organism>
<reference evidence="3 4" key="1">
    <citation type="submission" date="2014-07" db="EMBL/GenBank/DDBJ databases">
        <title>Draft Genome Sequence of Gephyronic Acid Producer, Cystobacter violaceus Strain Cb vi76.</title>
        <authorList>
            <person name="Stevens D.C."/>
            <person name="Young J."/>
            <person name="Carmichael R."/>
            <person name="Tan J."/>
            <person name="Taylor R.E."/>
        </authorList>
    </citation>
    <scope>NUCLEOTIDE SEQUENCE [LARGE SCALE GENOMIC DNA]</scope>
    <source>
        <strain evidence="3 4">Cb vi76</strain>
    </source>
</reference>
<dbReference type="AlphaFoldDB" id="A0A084SQL1"/>
<accession>A0A084SQL1</accession>
<evidence type="ECO:0000256" key="1">
    <source>
        <dbReference type="SAM" id="MobiDB-lite"/>
    </source>
</evidence>
<feature type="signal peptide" evidence="2">
    <location>
        <begin position="1"/>
        <end position="20"/>
    </location>
</feature>
<sequence>MRRLVVLPLFVLLVSASGCGGKGDPGPKGEPGASGESVPGPRGEPGAKGDTGPMGPPGNFARIRVVPPGDSPLIGGENLRNALQSITKVSAEEPWLLFLEPGVYDLGTQGIQLRPYIHVQGAGQQLTTVRSRAAGPTVVTTDHTELRSLTVEHLGGSGEAVALSNPSSLFRARDVVAVAREGSSRTVGLLSTAGPGTGGFERVQVSAVSSRGETVGFSCEGCSVKVSGSTFLAQGGARATGVSVHGGALELWDSSAMGQGGSEALGVEAEGSRLVLVRAEVSGSDGGVSVGLRLASSPASVRDSTLSGSGPSGQQARALETLRSDSARVVDVQRSTLSGSTQTLRSSEGYSIRIATSQLRGGKADGNGIVSCNGCYDENFHSPASPTGL</sequence>
<name>A0A084SQL1_9BACT</name>
<evidence type="ECO:0008006" key="5">
    <source>
        <dbReference type="Google" id="ProtNLM"/>
    </source>
</evidence>
<proteinExistence type="predicted"/>
<comment type="caution">
    <text evidence="3">The sequence shown here is derived from an EMBL/GenBank/DDBJ whole genome shotgun (WGS) entry which is preliminary data.</text>
</comment>
<gene>
    <name evidence="3" type="ORF">Q664_26285</name>
</gene>
<protein>
    <recommendedName>
        <fullName evidence="5">Collagen triple helix repeat protein</fullName>
    </recommendedName>
</protein>
<dbReference type="EMBL" id="JPMI01000177">
    <property type="protein sequence ID" value="KFA90746.1"/>
    <property type="molecule type" value="Genomic_DNA"/>
</dbReference>
<feature type="region of interest" description="Disordered" evidence="1">
    <location>
        <begin position="20"/>
        <end position="62"/>
    </location>
</feature>
<dbReference type="RefSeq" id="WP_043401068.1">
    <property type="nucleotide sequence ID" value="NZ_JPMI01000177.1"/>
</dbReference>
<dbReference type="PROSITE" id="PS51257">
    <property type="entry name" value="PROKAR_LIPOPROTEIN"/>
    <property type="match status" value="1"/>
</dbReference>
<evidence type="ECO:0000256" key="2">
    <source>
        <dbReference type="SAM" id="SignalP"/>
    </source>
</evidence>
<keyword evidence="2" id="KW-0732">Signal</keyword>